<evidence type="ECO:0000313" key="3">
    <source>
        <dbReference type="Proteomes" id="UP000094526"/>
    </source>
</evidence>
<reference evidence="3" key="1">
    <citation type="submission" date="2015-07" db="EMBL/GenBank/DDBJ databases">
        <authorList>
            <person name="Teixeira M.M."/>
            <person name="Souza R.C."/>
            <person name="Almeida L.G."/>
            <person name="Vicente V.A."/>
            <person name="de Hoog S."/>
            <person name="Bocca A.L."/>
            <person name="de Almeida S.R."/>
            <person name="Vasconcelos A.T."/>
            <person name="Felipe M.S."/>
        </authorList>
    </citation>
    <scope>NUCLEOTIDE SEQUENCE [LARGE SCALE GENOMIC DNA]</scope>
    <source>
        <strain evidence="3">KSF</strain>
    </source>
</reference>
<dbReference type="AlphaFoldDB" id="A0A1C1CV85"/>
<evidence type="ECO:0000313" key="2">
    <source>
        <dbReference type="EMBL" id="OCT52409.1"/>
    </source>
</evidence>
<sequence length="489" mass="55904">MAKGGSDDTPVQVTVTEGPSAQEWASIKAVFVELYVHQGRKLSDIQRLLAVEYDFHATEKAYKRRITQWKAYKNYKSSEKKAVAESSTQFPAIHHAIPSASLHGKPIKWDRIKRFSRPPGAKRSRRAAGVPPIGEKIQLGLHLDQMRPPVTVDERILFLTKSYLDWNISKWCPLGIGKSRLDADHHQSKLKASGEEPFALLFNKCFYNAIPLLLTNRTLEAFREINLACSLATRCLQLSPYWVFLRLLRLYSYPLWSRFPDVRRQIVGFLQALASRTLPNGHALKPLLEMWVHEEVGADAGRVASLLRLSSDTFGPASGLDAEEWAWIQDEICSLNYQRKELHDALRIARRLSEDPKVPRGVHITSRQMVARYHLQHGHIDEAEPILLETLRTCAECGTEDEKARFLQQTYSDLGYICHVRQDRDRSLQYYERALEKAIQVNNGANTNSLRCRVETLTLQRDQGEAASQTSEQHQDSSWALWAFCRPYS</sequence>
<keyword evidence="3" id="KW-1185">Reference proteome</keyword>
<feature type="domain" description="Clr5" evidence="1">
    <location>
        <begin position="20"/>
        <end position="71"/>
    </location>
</feature>
<dbReference type="Proteomes" id="UP000094526">
    <property type="component" value="Unassembled WGS sequence"/>
</dbReference>
<dbReference type="InterPro" id="IPR011990">
    <property type="entry name" value="TPR-like_helical_dom_sf"/>
</dbReference>
<protein>
    <recommendedName>
        <fullName evidence="1">Clr5 domain-containing protein</fullName>
    </recommendedName>
</protein>
<dbReference type="VEuPathDB" id="FungiDB:G647_03810"/>
<dbReference type="OrthoDB" id="539213at2759"/>
<dbReference type="VEuPathDB" id="FungiDB:CLCR_10091"/>
<gene>
    <name evidence="2" type="ORF">CLCR_10091</name>
</gene>
<dbReference type="Gene3D" id="1.25.40.10">
    <property type="entry name" value="Tetratricopeptide repeat domain"/>
    <property type="match status" value="1"/>
</dbReference>
<organism evidence="2 3">
    <name type="scientific">Cladophialophora carrionii</name>
    <dbReference type="NCBI Taxonomy" id="86049"/>
    <lineage>
        <taxon>Eukaryota</taxon>
        <taxon>Fungi</taxon>
        <taxon>Dikarya</taxon>
        <taxon>Ascomycota</taxon>
        <taxon>Pezizomycotina</taxon>
        <taxon>Eurotiomycetes</taxon>
        <taxon>Chaetothyriomycetidae</taxon>
        <taxon>Chaetothyriales</taxon>
        <taxon>Herpotrichiellaceae</taxon>
        <taxon>Cladophialophora</taxon>
    </lineage>
</organism>
<name>A0A1C1CV85_9EURO</name>
<dbReference type="Pfam" id="PF14420">
    <property type="entry name" value="Clr5"/>
    <property type="match status" value="1"/>
</dbReference>
<evidence type="ECO:0000259" key="1">
    <source>
        <dbReference type="Pfam" id="PF14420"/>
    </source>
</evidence>
<dbReference type="InterPro" id="IPR025676">
    <property type="entry name" value="Clr5_dom"/>
</dbReference>
<dbReference type="PANTHER" id="PTHR38788">
    <property type="entry name" value="CLR5 DOMAIN-CONTAINING PROTEIN"/>
    <property type="match status" value="1"/>
</dbReference>
<dbReference type="SUPFAM" id="SSF48452">
    <property type="entry name" value="TPR-like"/>
    <property type="match status" value="1"/>
</dbReference>
<accession>A0A1C1CV85</accession>
<proteinExistence type="predicted"/>
<comment type="caution">
    <text evidence="2">The sequence shown here is derived from an EMBL/GenBank/DDBJ whole genome shotgun (WGS) entry which is preliminary data.</text>
</comment>
<dbReference type="PANTHER" id="PTHR38788:SF3">
    <property type="entry name" value="CLR5 DOMAIN-CONTAINING PROTEIN"/>
    <property type="match status" value="1"/>
</dbReference>
<dbReference type="EMBL" id="LGRB01000008">
    <property type="protein sequence ID" value="OCT52409.1"/>
    <property type="molecule type" value="Genomic_DNA"/>
</dbReference>